<evidence type="ECO:0000313" key="3">
    <source>
        <dbReference type="Proteomes" id="UP000265520"/>
    </source>
</evidence>
<reference evidence="2 3" key="1">
    <citation type="journal article" date="2018" name="Front. Plant Sci.">
        <title>Red Clover (Trifolium pratense) and Zigzag Clover (T. medium) - A Picture of Genomic Similarities and Differences.</title>
        <authorList>
            <person name="Dluhosova J."/>
            <person name="Istvanek J."/>
            <person name="Nedelnik J."/>
            <person name="Repkova J."/>
        </authorList>
    </citation>
    <scope>NUCLEOTIDE SEQUENCE [LARGE SCALE GENOMIC DNA]</scope>
    <source>
        <strain evidence="3">cv. 10/8</strain>
        <tissue evidence="2">Leaf</tissue>
    </source>
</reference>
<comment type="caution">
    <text evidence="2">The sequence shown here is derived from an EMBL/GenBank/DDBJ whole genome shotgun (WGS) entry which is preliminary data.</text>
</comment>
<feature type="domain" description="Helitron helicase-like" evidence="1">
    <location>
        <begin position="2"/>
        <end position="132"/>
    </location>
</feature>
<name>A0A392PP94_9FABA</name>
<keyword evidence="2" id="KW-0378">Hydrolase</keyword>
<proteinExistence type="predicted"/>
<evidence type="ECO:0000259" key="1">
    <source>
        <dbReference type="Pfam" id="PF14214"/>
    </source>
</evidence>
<keyword evidence="2" id="KW-0547">Nucleotide-binding</keyword>
<dbReference type="PANTHER" id="PTHR45786:SF74">
    <property type="entry name" value="ATP-DEPENDENT DNA HELICASE"/>
    <property type="match status" value="1"/>
</dbReference>
<dbReference type="GO" id="GO:0004386">
    <property type="term" value="F:helicase activity"/>
    <property type="evidence" value="ECO:0007669"/>
    <property type="project" value="UniProtKB-KW"/>
</dbReference>
<organism evidence="2 3">
    <name type="scientific">Trifolium medium</name>
    <dbReference type="NCBI Taxonomy" id="97028"/>
    <lineage>
        <taxon>Eukaryota</taxon>
        <taxon>Viridiplantae</taxon>
        <taxon>Streptophyta</taxon>
        <taxon>Embryophyta</taxon>
        <taxon>Tracheophyta</taxon>
        <taxon>Spermatophyta</taxon>
        <taxon>Magnoliopsida</taxon>
        <taxon>eudicotyledons</taxon>
        <taxon>Gunneridae</taxon>
        <taxon>Pentapetalae</taxon>
        <taxon>rosids</taxon>
        <taxon>fabids</taxon>
        <taxon>Fabales</taxon>
        <taxon>Fabaceae</taxon>
        <taxon>Papilionoideae</taxon>
        <taxon>50 kb inversion clade</taxon>
        <taxon>NPAAA clade</taxon>
        <taxon>Hologalegina</taxon>
        <taxon>IRL clade</taxon>
        <taxon>Trifolieae</taxon>
        <taxon>Trifolium</taxon>
    </lineage>
</organism>
<evidence type="ECO:0000313" key="2">
    <source>
        <dbReference type="EMBL" id="MCI13467.1"/>
    </source>
</evidence>
<dbReference type="Proteomes" id="UP000265520">
    <property type="component" value="Unassembled WGS sequence"/>
</dbReference>
<keyword evidence="3" id="KW-1185">Reference proteome</keyword>
<dbReference type="EMBL" id="LXQA010088357">
    <property type="protein sequence ID" value="MCI13467.1"/>
    <property type="molecule type" value="Genomic_DNA"/>
</dbReference>
<dbReference type="Pfam" id="PF14214">
    <property type="entry name" value="Helitron_like_N"/>
    <property type="match status" value="1"/>
</dbReference>
<keyword evidence="2" id="KW-0347">Helicase</keyword>
<dbReference type="InterPro" id="IPR025476">
    <property type="entry name" value="Helitron_helicase-like"/>
</dbReference>
<dbReference type="AlphaFoldDB" id="A0A392PP94"/>
<protein>
    <submittedName>
        <fullName evidence="2">ATP-dependent DNA helicase PIF1</fullName>
    </submittedName>
</protein>
<keyword evidence="2" id="KW-0067">ATP-binding</keyword>
<dbReference type="PANTHER" id="PTHR45786">
    <property type="entry name" value="DNA BINDING PROTEIN-LIKE"/>
    <property type="match status" value="1"/>
</dbReference>
<accession>A0A392PP94</accession>
<sequence length="140" mass="15981">MIESQRLSFIRNNQTKIRADFLASVEEAVGRGDIDASSVGSRVVVPSSFTGGRRYMFNNCQDAMALCKKFGYPDLFLTVTCNPKWDEIQRHLSKSGNYAPFRPDISCRVFHLKLKQMMKDFKKGQFFGRVAASKIDFGYF</sequence>